<feature type="transmembrane region" description="Helical" evidence="5">
    <location>
        <begin position="32"/>
        <end position="51"/>
    </location>
</feature>
<reference evidence="6 7" key="1">
    <citation type="submission" date="2014-12" db="EMBL/GenBank/DDBJ databases">
        <title>16Stimator: statistical estimation of ribosomal gene copy numbers from draft genome assemblies.</title>
        <authorList>
            <person name="Perisin M.A."/>
            <person name="Vetter M."/>
            <person name="Gilbert J.A."/>
            <person name="Bergelson J."/>
        </authorList>
    </citation>
    <scope>NUCLEOTIDE SEQUENCE [LARGE SCALE GENOMIC DNA]</scope>
    <source>
        <strain evidence="6 7">MEDvA23</strain>
    </source>
</reference>
<sequence>MLFWFQIFLLVAGTAALLYVSRGPLSQPGSHGFYRFFAWECMLVLIVVNLPVWHVDPLSATQILSCVFLALSIWLPIHAVRLLKAQGKPSDARNDDPALYGFEKTSSLVTSGAFRYIRHPMYTALMLLAWGAFLKQFTWLTLALVLAATLLLVLTALSDEKECIAHFGDTYRDYMRRTRRFIPFVV</sequence>
<dbReference type="OrthoDB" id="5293276at2"/>
<evidence type="ECO:0000313" key="6">
    <source>
        <dbReference type="EMBL" id="KIQ33320.1"/>
    </source>
</evidence>
<dbReference type="PANTHER" id="PTHR43847:SF1">
    <property type="entry name" value="BLL3993 PROTEIN"/>
    <property type="match status" value="1"/>
</dbReference>
<keyword evidence="6" id="KW-0489">Methyltransferase</keyword>
<comment type="subcellular location">
    <subcellularLocation>
        <location evidence="1">Endomembrane system</location>
        <topology evidence="1">Multi-pass membrane protein</topology>
    </subcellularLocation>
</comment>
<organism evidence="6 7">
    <name type="scientific">Variovorax paradoxus</name>
    <dbReference type="NCBI Taxonomy" id="34073"/>
    <lineage>
        <taxon>Bacteria</taxon>
        <taxon>Pseudomonadati</taxon>
        <taxon>Pseudomonadota</taxon>
        <taxon>Betaproteobacteria</taxon>
        <taxon>Burkholderiales</taxon>
        <taxon>Comamonadaceae</taxon>
        <taxon>Variovorax</taxon>
    </lineage>
</organism>
<dbReference type="PANTHER" id="PTHR43847">
    <property type="entry name" value="BLL3993 PROTEIN"/>
    <property type="match status" value="1"/>
</dbReference>
<keyword evidence="6" id="KW-0808">Transferase</keyword>
<dbReference type="GO" id="GO:0012505">
    <property type="term" value="C:endomembrane system"/>
    <property type="evidence" value="ECO:0007669"/>
    <property type="project" value="UniProtKB-SubCell"/>
</dbReference>
<dbReference type="InterPro" id="IPR052527">
    <property type="entry name" value="Metal_cation-efflux_comp"/>
</dbReference>
<dbReference type="Proteomes" id="UP000032067">
    <property type="component" value="Unassembled WGS sequence"/>
</dbReference>
<dbReference type="GO" id="GO:0008168">
    <property type="term" value="F:methyltransferase activity"/>
    <property type="evidence" value="ECO:0007669"/>
    <property type="project" value="UniProtKB-KW"/>
</dbReference>
<evidence type="ECO:0000256" key="2">
    <source>
        <dbReference type="ARBA" id="ARBA00022692"/>
    </source>
</evidence>
<dbReference type="Gene3D" id="1.20.120.1630">
    <property type="match status" value="1"/>
</dbReference>
<keyword evidence="3 5" id="KW-1133">Transmembrane helix</keyword>
<feature type="transmembrane region" description="Helical" evidence="5">
    <location>
        <begin position="137"/>
        <end position="157"/>
    </location>
</feature>
<dbReference type="EMBL" id="JXQQ01000023">
    <property type="protein sequence ID" value="KIQ33320.1"/>
    <property type="molecule type" value="Genomic_DNA"/>
</dbReference>
<feature type="transmembrane region" description="Helical" evidence="5">
    <location>
        <begin position="63"/>
        <end position="83"/>
    </location>
</feature>
<comment type="caution">
    <text evidence="6">The sequence shown here is derived from an EMBL/GenBank/DDBJ whole genome shotgun (WGS) entry which is preliminary data.</text>
</comment>
<dbReference type="RefSeq" id="WP_042578801.1">
    <property type="nucleotide sequence ID" value="NZ_JXQQ01000023.1"/>
</dbReference>
<evidence type="ECO:0000256" key="5">
    <source>
        <dbReference type="SAM" id="Phobius"/>
    </source>
</evidence>
<evidence type="ECO:0000256" key="4">
    <source>
        <dbReference type="ARBA" id="ARBA00023136"/>
    </source>
</evidence>
<dbReference type="AlphaFoldDB" id="A0A0D0MVX7"/>
<dbReference type="InterPro" id="IPR007318">
    <property type="entry name" value="Phopholipid_MeTrfase"/>
</dbReference>
<evidence type="ECO:0000256" key="3">
    <source>
        <dbReference type="ARBA" id="ARBA00022989"/>
    </source>
</evidence>
<keyword evidence="2 5" id="KW-0812">Transmembrane</keyword>
<dbReference type="Pfam" id="PF04191">
    <property type="entry name" value="PEMT"/>
    <property type="match status" value="1"/>
</dbReference>
<protein>
    <submittedName>
        <fullName evidence="6">Isoprenylcysteine carboxyl methyltransferase</fullName>
    </submittedName>
</protein>
<proteinExistence type="predicted"/>
<name>A0A0D0MVX7_VARPD</name>
<evidence type="ECO:0000256" key="1">
    <source>
        <dbReference type="ARBA" id="ARBA00004127"/>
    </source>
</evidence>
<accession>A0A0D0MVX7</accession>
<dbReference type="GO" id="GO:0032259">
    <property type="term" value="P:methylation"/>
    <property type="evidence" value="ECO:0007669"/>
    <property type="project" value="UniProtKB-KW"/>
</dbReference>
<gene>
    <name evidence="6" type="ORF">RT97_10935</name>
</gene>
<evidence type="ECO:0000313" key="7">
    <source>
        <dbReference type="Proteomes" id="UP000032067"/>
    </source>
</evidence>
<keyword evidence="4 5" id="KW-0472">Membrane</keyword>